<evidence type="ECO:0000256" key="4">
    <source>
        <dbReference type="ARBA" id="ARBA00022723"/>
    </source>
</evidence>
<evidence type="ECO:0000256" key="3">
    <source>
        <dbReference type="ARBA" id="ARBA00022692"/>
    </source>
</evidence>
<evidence type="ECO:0000313" key="14">
    <source>
        <dbReference type="WBParaSite" id="maker-uti_cns_0015703-snap-gene-0.2-mRNA-1"/>
    </source>
</evidence>
<dbReference type="GO" id="GO:0005506">
    <property type="term" value="F:iron ion binding"/>
    <property type="evidence" value="ECO:0007669"/>
    <property type="project" value="InterPro"/>
</dbReference>
<dbReference type="WBParaSite" id="maker-uti_cns_0015703-snap-gene-0.2-mRNA-1">
    <property type="protein sequence ID" value="maker-uti_cns_0015703-snap-gene-0.2-mRNA-1"/>
    <property type="gene ID" value="maker-uti_cns_0015703-snap-gene-0.2"/>
</dbReference>
<feature type="transmembrane region" description="Helical" evidence="10">
    <location>
        <begin position="586"/>
        <end position="611"/>
    </location>
</feature>
<evidence type="ECO:0000256" key="11">
    <source>
        <dbReference type="SAM" id="SignalP"/>
    </source>
</evidence>
<dbReference type="PANTHER" id="PTHR24300">
    <property type="entry name" value="CYTOCHROME P450 508A4-RELATED"/>
    <property type="match status" value="1"/>
</dbReference>
<feature type="domain" description="G-protein coupled receptors family 1 profile" evidence="12">
    <location>
        <begin position="1059"/>
        <end position="1351"/>
    </location>
</feature>
<evidence type="ECO:0000259" key="12">
    <source>
        <dbReference type="PROSITE" id="PS50262"/>
    </source>
</evidence>
<evidence type="ECO:0000256" key="10">
    <source>
        <dbReference type="SAM" id="Phobius"/>
    </source>
</evidence>
<evidence type="ECO:0000256" key="2">
    <source>
        <dbReference type="ARBA" id="ARBA00010617"/>
    </source>
</evidence>
<dbReference type="InterPro" id="IPR017972">
    <property type="entry name" value="Cyt_P450_CS"/>
</dbReference>
<dbReference type="PANTHER" id="PTHR24300:SF375">
    <property type="entry name" value="CYTOCHROME P450 FAMILY"/>
    <property type="match status" value="1"/>
</dbReference>
<feature type="region of interest" description="Disordered" evidence="9">
    <location>
        <begin position="276"/>
        <end position="304"/>
    </location>
</feature>
<evidence type="ECO:0000256" key="9">
    <source>
        <dbReference type="SAM" id="MobiDB-lite"/>
    </source>
</evidence>
<accession>A0A1I8IS56</accession>
<comment type="subcellular location">
    <subcellularLocation>
        <location evidence="1">Membrane</location>
    </subcellularLocation>
</comment>
<feature type="signal peptide" evidence="11">
    <location>
        <begin position="1"/>
        <end position="22"/>
    </location>
</feature>
<evidence type="ECO:0000256" key="1">
    <source>
        <dbReference type="ARBA" id="ARBA00004370"/>
    </source>
</evidence>
<dbReference type="PRINTS" id="PR00385">
    <property type="entry name" value="P450"/>
</dbReference>
<feature type="transmembrane region" description="Helical" evidence="10">
    <location>
        <begin position="1328"/>
        <end position="1350"/>
    </location>
</feature>
<feature type="compositionally biased region" description="Basic and acidic residues" evidence="9">
    <location>
        <begin position="1378"/>
        <end position="1392"/>
    </location>
</feature>
<feature type="transmembrane region" description="Helical" evidence="10">
    <location>
        <begin position="677"/>
        <end position="695"/>
    </location>
</feature>
<sequence length="1422" mass="159454">SALLALASLLGLVLLLRRYTGSGSVQNGKFSSRRRTRRLIEAPSPGSFPLLGSLLHVRHPLYKFLAEKFSRNDVVLLYFGSQRVYCLNSARAIREAYSAQAEVFAGRPKLLGDSLVGETGGLVFIDGPVWRDYRRFTLRTLRDFGFGKEEIESRPGEKFDSSKLIRHRRVERHLSISVWSTTRVGGLQNTFAKLTQEKDNISELFALFIVLNLCGGRQKLALKLLQYVPEAKKVFDNFLYLLAYCKNITAEHRDNFLPNCQPRDYIEAHMLHCSRREPENPSTEDSDADADSSSQANKKPLNSQQPWLFNDTRLCLAMADLFVAGSDTTTTTIRWALLLFHQNPHCYQLASEEVGREIGFDRPPTMKDRLVCHYLQASIDEVHRCACLVPLGLLHRTLEDTSLLGYDIPKDSLTFCSRSRSDSVRRDFLDGEGRYSPSDHVMPFSTGKRACLGESLARMELFLIIAGLLQRYERIEVASETGQDLGAGAELPTTPGDIRAPPPFTLKFHPLKSLNVAAMFQLVVQHGDNCTFPGDNTTSHPQHSIVTIGLVKSTFVLLGSVNLVLNSLCFFVFLGQKQKETTVRLLLLILSFNEMLTSFGMTSVETIRIMLEVAHHRIPYSSPAVPLGLVQYLTITWVTANAFLMARNWSIVLIAVSRCEAVLRPFSRNTGRCCSHRTLIVMSALIILLGLVSAVPKAFQERFHYCSDTGIVYYKQSVSPFRFYSEFYVASTFCQAVLPVVIVSTASIAMTLGLRRSVRLRREGGRGSGDANVSHDTDWHPSSEGNQFWDAVVTYAIGFSNLCVNLDSTCNFIIYMTTNAMFRSAILRRSRNGGGSSAAVCSGRDARCVSRAAASASEACSGKNSLCPQATTSEEILINWDQFVYLGGLVPGVRKDLRRRRGLAWAAFRSQQVDAAHAGLLRAAFKIGYERVTNAALDCRAGLVRPSDSSWRAGHIIRTESYCPEPVQEVLQALYRRGQARTRRFVDCLLADAGAPDLTDGVAFIRDLVLKRALKMFSFVPLTDENCTLANVTINDPRTVYKGIFKVIFISLGSINLVLNTISFLVFLWHRQKESIVRILLLFLSATESLASLGMTSVQTIRLLTDILRDRVSYPSAAVAKATIDYLSVSWVIANTFLMARNWCIVLIAVTRCEVVLRPFSRHGVRRVFSHRTVLISFIGILLLSCAFGVPKAFQENYDFCSSTGRIVGVQPVEPFSNYAGFYLASMFFQAVLPVIIVGLVSVAMTIVLRRETNVGNQLINESTSQSVDQRTQSSQLHRCHCSNARRSRATRMVQLLLVAFVSLEMPMFLTVMVGIRLPDESEFWDIFMAYAMEVTNLCLNLDSTCNFFIYMKTNSTFRQVLLRNPPTQNGASRHRLSRSERNRRGHQEQQHQNRARNSRNYEMAELSRISSLNRAKKYQLV</sequence>
<reference evidence="14" key="1">
    <citation type="submission" date="2016-11" db="UniProtKB">
        <authorList>
            <consortium name="WormBaseParasite"/>
        </authorList>
    </citation>
    <scope>IDENTIFICATION</scope>
</reference>
<dbReference type="GO" id="GO:0006082">
    <property type="term" value="P:organic acid metabolic process"/>
    <property type="evidence" value="ECO:0007669"/>
    <property type="project" value="TreeGrafter"/>
</dbReference>
<feature type="transmembrane region" description="Helical" evidence="10">
    <location>
        <begin position="727"/>
        <end position="752"/>
    </location>
</feature>
<keyword evidence="6 8" id="KW-0408">Iron</keyword>
<keyword evidence="3 10" id="KW-0812">Transmembrane</keyword>
<protein>
    <submittedName>
        <fullName evidence="14">Cytochrome P450</fullName>
    </submittedName>
</protein>
<feature type="region of interest" description="Disordered" evidence="9">
    <location>
        <begin position="1365"/>
        <end position="1401"/>
    </location>
</feature>
<dbReference type="Gene3D" id="1.20.1070.10">
    <property type="entry name" value="Rhodopsin 7-helix transmembrane proteins"/>
    <property type="match status" value="2"/>
</dbReference>
<feature type="binding site" description="axial binding residue" evidence="8">
    <location>
        <position position="451"/>
    </location>
    <ligand>
        <name>heme</name>
        <dbReference type="ChEBI" id="CHEBI:30413"/>
    </ligand>
    <ligandPart>
        <name>Fe</name>
        <dbReference type="ChEBI" id="CHEBI:18248"/>
    </ligandPart>
</feature>
<feature type="chain" id="PRO_5009321171" evidence="11">
    <location>
        <begin position="23"/>
        <end position="1422"/>
    </location>
</feature>
<evidence type="ECO:0000256" key="7">
    <source>
        <dbReference type="ARBA" id="ARBA00023136"/>
    </source>
</evidence>
<organism evidence="13 14">
    <name type="scientific">Macrostomum lignano</name>
    <dbReference type="NCBI Taxonomy" id="282301"/>
    <lineage>
        <taxon>Eukaryota</taxon>
        <taxon>Metazoa</taxon>
        <taxon>Spiralia</taxon>
        <taxon>Lophotrochozoa</taxon>
        <taxon>Platyhelminthes</taxon>
        <taxon>Rhabditophora</taxon>
        <taxon>Macrostomorpha</taxon>
        <taxon>Macrostomida</taxon>
        <taxon>Macrostomidae</taxon>
        <taxon>Macrostomum</taxon>
    </lineage>
</organism>
<evidence type="ECO:0000313" key="13">
    <source>
        <dbReference type="Proteomes" id="UP000095280"/>
    </source>
</evidence>
<name>A0A1I8IS56_9PLAT</name>
<feature type="transmembrane region" description="Helical" evidence="10">
    <location>
        <begin position="1222"/>
        <end position="1249"/>
    </location>
</feature>
<feature type="domain" description="G-protein coupled receptors family 1 profile" evidence="12">
    <location>
        <begin position="565"/>
        <end position="756"/>
    </location>
</feature>
<evidence type="ECO:0000256" key="6">
    <source>
        <dbReference type="ARBA" id="ARBA00023004"/>
    </source>
</evidence>
<keyword evidence="4 8" id="KW-0479">Metal-binding</keyword>
<feature type="transmembrane region" description="Helical" evidence="10">
    <location>
        <begin position="1169"/>
        <end position="1190"/>
    </location>
</feature>
<dbReference type="PROSITE" id="PS50262">
    <property type="entry name" value="G_PROTEIN_RECEP_F1_2"/>
    <property type="match status" value="2"/>
</dbReference>
<dbReference type="GO" id="GO:0016020">
    <property type="term" value="C:membrane"/>
    <property type="evidence" value="ECO:0007669"/>
    <property type="project" value="UniProtKB-SubCell"/>
</dbReference>
<evidence type="ECO:0000256" key="8">
    <source>
        <dbReference type="PIRSR" id="PIRSR602401-1"/>
    </source>
</evidence>
<feature type="transmembrane region" description="Helical" evidence="10">
    <location>
        <begin position="555"/>
        <end position="574"/>
    </location>
</feature>
<keyword evidence="7 10" id="KW-0472">Membrane</keyword>
<proteinExistence type="inferred from homology"/>
<dbReference type="InterPro" id="IPR001128">
    <property type="entry name" value="Cyt_P450"/>
</dbReference>
<dbReference type="GO" id="GO:0020037">
    <property type="term" value="F:heme binding"/>
    <property type="evidence" value="ECO:0007669"/>
    <property type="project" value="InterPro"/>
</dbReference>
<dbReference type="Pfam" id="PF00067">
    <property type="entry name" value="p450"/>
    <property type="match status" value="3"/>
</dbReference>
<dbReference type="InterPro" id="IPR017452">
    <property type="entry name" value="GPCR_Rhodpsn_7TM"/>
</dbReference>
<comment type="cofactor">
    <cofactor evidence="8">
        <name>heme</name>
        <dbReference type="ChEBI" id="CHEBI:30413"/>
    </cofactor>
</comment>
<feature type="compositionally biased region" description="Polar residues" evidence="9">
    <location>
        <begin position="295"/>
        <end position="304"/>
    </location>
</feature>
<keyword evidence="11" id="KW-0732">Signal</keyword>
<keyword evidence="5 10" id="KW-1133">Transmembrane helix</keyword>
<dbReference type="PROSITE" id="PS00086">
    <property type="entry name" value="CYTOCHROME_P450"/>
    <property type="match status" value="1"/>
</dbReference>
<dbReference type="InterPro" id="IPR036396">
    <property type="entry name" value="Cyt_P450_sf"/>
</dbReference>
<keyword evidence="8" id="KW-0349">Heme</keyword>
<dbReference type="SUPFAM" id="SSF48264">
    <property type="entry name" value="Cytochrome P450"/>
    <property type="match status" value="1"/>
</dbReference>
<dbReference type="InterPro" id="IPR002401">
    <property type="entry name" value="Cyt_P450_E_grp-I"/>
</dbReference>
<feature type="transmembrane region" description="Helical" evidence="10">
    <location>
        <begin position="631"/>
        <end position="656"/>
    </location>
</feature>
<dbReference type="Proteomes" id="UP000095280">
    <property type="component" value="Unplaced"/>
</dbReference>
<feature type="transmembrane region" description="Helical" evidence="10">
    <location>
        <begin position="1047"/>
        <end position="1069"/>
    </location>
</feature>
<dbReference type="Gene3D" id="1.10.630.10">
    <property type="entry name" value="Cytochrome P450"/>
    <property type="match status" value="1"/>
</dbReference>
<feature type="transmembrane region" description="Helical" evidence="10">
    <location>
        <begin position="1075"/>
        <end position="1093"/>
    </location>
</feature>
<dbReference type="InterPro" id="IPR050182">
    <property type="entry name" value="Cytochrome_P450_fam2"/>
</dbReference>
<dbReference type="GO" id="GO:0006805">
    <property type="term" value="P:xenobiotic metabolic process"/>
    <property type="evidence" value="ECO:0007669"/>
    <property type="project" value="TreeGrafter"/>
</dbReference>
<evidence type="ECO:0000256" key="5">
    <source>
        <dbReference type="ARBA" id="ARBA00022989"/>
    </source>
</evidence>
<feature type="transmembrane region" description="Helical" evidence="10">
    <location>
        <begin position="1296"/>
        <end position="1316"/>
    </location>
</feature>
<keyword evidence="13" id="KW-1185">Reference proteome</keyword>
<dbReference type="SUPFAM" id="SSF81321">
    <property type="entry name" value="Family A G protein-coupled receptor-like"/>
    <property type="match status" value="2"/>
</dbReference>
<dbReference type="GO" id="GO:0016712">
    <property type="term" value="F:oxidoreductase activity, acting on paired donors, with incorporation or reduction of molecular oxygen, reduced flavin or flavoprotein as one donor, and incorporation of one atom of oxygen"/>
    <property type="evidence" value="ECO:0007669"/>
    <property type="project" value="TreeGrafter"/>
</dbReference>
<dbReference type="GO" id="GO:0005737">
    <property type="term" value="C:cytoplasm"/>
    <property type="evidence" value="ECO:0007669"/>
    <property type="project" value="TreeGrafter"/>
</dbReference>
<dbReference type="PRINTS" id="PR00463">
    <property type="entry name" value="EP450I"/>
</dbReference>
<comment type="similarity">
    <text evidence="2">Belongs to the cytochrome P450 family.</text>
</comment>